<reference evidence="1 2" key="1">
    <citation type="submission" date="2018-11" db="EMBL/GenBank/DDBJ databases">
        <authorList>
            <consortium name="Pathogen Informatics"/>
        </authorList>
    </citation>
    <scope>NUCLEOTIDE SEQUENCE [LARGE SCALE GENOMIC DNA]</scope>
    <source>
        <strain evidence="1 2">Zambia</strain>
    </source>
</reference>
<protein>
    <submittedName>
        <fullName evidence="1">Uncharacterized protein</fullName>
    </submittedName>
</protein>
<gene>
    <name evidence="1" type="ORF">SMRZ_LOCUS25449</name>
</gene>
<proteinExistence type="predicted"/>
<dbReference type="EMBL" id="UZAI01021346">
    <property type="protein sequence ID" value="VDP55215.1"/>
    <property type="molecule type" value="Genomic_DNA"/>
</dbReference>
<organism evidence="1 2">
    <name type="scientific">Schistosoma margrebowiei</name>
    <dbReference type="NCBI Taxonomy" id="48269"/>
    <lineage>
        <taxon>Eukaryota</taxon>
        <taxon>Metazoa</taxon>
        <taxon>Spiralia</taxon>
        <taxon>Lophotrochozoa</taxon>
        <taxon>Platyhelminthes</taxon>
        <taxon>Trematoda</taxon>
        <taxon>Digenea</taxon>
        <taxon>Strigeidida</taxon>
        <taxon>Schistosomatoidea</taxon>
        <taxon>Schistosomatidae</taxon>
        <taxon>Schistosoma</taxon>
    </lineage>
</organism>
<sequence>MNNISSVNNLTIIRSYFEFHARFGLERLWITIIILSLLILCTVIGNVFVVAAILLEKHLQVCYDIHLRL</sequence>
<keyword evidence="2" id="KW-1185">Reference proteome</keyword>
<name>A0A183NAX4_9TREM</name>
<dbReference type="Proteomes" id="UP000277204">
    <property type="component" value="Unassembled WGS sequence"/>
</dbReference>
<evidence type="ECO:0000313" key="1">
    <source>
        <dbReference type="EMBL" id="VDP55215.1"/>
    </source>
</evidence>
<dbReference type="AlphaFoldDB" id="A0A183NAX4"/>
<evidence type="ECO:0000313" key="2">
    <source>
        <dbReference type="Proteomes" id="UP000277204"/>
    </source>
</evidence>
<accession>A0A183NAX4</accession>